<feature type="region of interest" description="Disordered" evidence="1">
    <location>
        <begin position="124"/>
        <end position="163"/>
    </location>
</feature>
<accession>A0AAD9QLT9</accession>
<gene>
    <name evidence="2" type="ORF">P5673_012662</name>
</gene>
<dbReference type="EMBL" id="JARQWQ010000024">
    <property type="protein sequence ID" value="KAK2563684.1"/>
    <property type="molecule type" value="Genomic_DNA"/>
</dbReference>
<keyword evidence="3" id="KW-1185">Reference proteome</keyword>
<name>A0AAD9QLT9_ACRCE</name>
<evidence type="ECO:0000313" key="2">
    <source>
        <dbReference type="EMBL" id="KAK2563684.1"/>
    </source>
</evidence>
<feature type="region of interest" description="Disordered" evidence="1">
    <location>
        <begin position="215"/>
        <end position="244"/>
    </location>
</feature>
<feature type="compositionally biased region" description="Polar residues" evidence="1">
    <location>
        <begin position="293"/>
        <end position="303"/>
    </location>
</feature>
<reference evidence="2" key="1">
    <citation type="journal article" date="2023" name="G3 (Bethesda)">
        <title>Whole genome assembly and annotation of the endangered Caribbean coral Acropora cervicornis.</title>
        <authorList>
            <person name="Selwyn J.D."/>
            <person name="Vollmer S.V."/>
        </authorList>
    </citation>
    <scope>NUCLEOTIDE SEQUENCE</scope>
    <source>
        <strain evidence="2">K2</strain>
    </source>
</reference>
<protein>
    <submittedName>
        <fullName evidence="2">Uncharacterized protein</fullName>
    </submittedName>
</protein>
<organism evidence="2 3">
    <name type="scientific">Acropora cervicornis</name>
    <name type="common">Staghorn coral</name>
    <dbReference type="NCBI Taxonomy" id="6130"/>
    <lineage>
        <taxon>Eukaryota</taxon>
        <taxon>Metazoa</taxon>
        <taxon>Cnidaria</taxon>
        <taxon>Anthozoa</taxon>
        <taxon>Hexacorallia</taxon>
        <taxon>Scleractinia</taxon>
        <taxon>Astrocoeniina</taxon>
        <taxon>Acroporidae</taxon>
        <taxon>Acropora</taxon>
    </lineage>
</organism>
<reference evidence="2" key="2">
    <citation type="journal article" date="2023" name="Science">
        <title>Genomic signatures of disease resistance in endangered staghorn corals.</title>
        <authorList>
            <person name="Vollmer S.V."/>
            <person name="Selwyn J.D."/>
            <person name="Despard B.A."/>
            <person name="Roesel C.L."/>
        </authorList>
    </citation>
    <scope>NUCLEOTIDE SEQUENCE</scope>
    <source>
        <strain evidence="2">K2</strain>
    </source>
</reference>
<comment type="caution">
    <text evidence="2">The sequence shown here is derived from an EMBL/GenBank/DDBJ whole genome shotgun (WGS) entry which is preliminary data.</text>
</comment>
<dbReference type="Proteomes" id="UP001249851">
    <property type="component" value="Unassembled WGS sequence"/>
</dbReference>
<evidence type="ECO:0000256" key="1">
    <source>
        <dbReference type="SAM" id="MobiDB-lite"/>
    </source>
</evidence>
<dbReference type="AlphaFoldDB" id="A0AAD9QLT9"/>
<feature type="compositionally biased region" description="Basic and acidic residues" evidence="1">
    <location>
        <begin position="124"/>
        <end position="137"/>
    </location>
</feature>
<feature type="region of interest" description="Disordered" evidence="1">
    <location>
        <begin position="262"/>
        <end position="324"/>
    </location>
</feature>
<sequence>MRICLFMLNKRQNEVIAVSYQISTLTLVRLYEMSNQPTVTVTEASEDVTQRERSPAENAFCESFLIQSRSAIENLYASNVYHSQRHAKQVKDLERQKHYSMLRMSNNQKEMFKKMMQLHEKQGQIMEKKRNQRDQDVTKGSQRIRPRSTSSVEDHDSRMLRQRSGSVPFIELIDCDDASQSFSKSSQTIASDSYGLGASHPSGALSRSCDFLPSVGEKSSRSVFPELSASSPRRRSAGESLEDSNSTFITRIAVSPIDKPKLNLTFPPSGLKPEYRRRSLDPSVTRELGIPRGTQNAASPTKSTHTKWVPKSCRSFQGRGLPPS</sequence>
<proteinExistence type="predicted"/>
<evidence type="ECO:0000313" key="3">
    <source>
        <dbReference type="Proteomes" id="UP001249851"/>
    </source>
</evidence>